<feature type="signal peptide" evidence="1">
    <location>
        <begin position="1"/>
        <end position="18"/>
    </location>
</feature>
<keyword evidence="3" id="KW-1185">Reference proteome</keyword>
<keyword evidence="1" id="KW-0732">Signal</keyword>
<dbReference type="AlphaFoldDB" id="A0AA39CBY8"/>
<name>A0AA39CBY8_9EURO</name>
<protein>
    <submittedName>
        <fullName evidence="2">Uncharacterized protein</fullName>
    </submittedName>
</protein>
<accession>A0AA39CBY8</accession>
<dbReference type="PROSITE" id="PS51257">
    <property type="entry name" value="PROKAR_LIPOPROTEIN"/>
    <property type="match status" value="1"/>
</dbReference>
<gene>
    <name evidence="2" type="ORF">H2200_012856</name>
</gene>
<dbReference type="EMBL" id="JAPDRK010000025">
    <property type="protein sequence ID" value="KAJ9602662.1"/>
    <property type="molecule type" value="Genomic_DNA"/>
</dbReference>
<organism evidence="2 3">
    <name type="scientific">Cladophialophora chaetospira</name>
    <dbReference type="NCBI Taxonomy" id="386627"/>
    <lineage>
        <taxon>Eukaryota</taxon>
        <taxon>Fungi</taxon>
        <taxon>Dikarya</taxon>
        <taxon>Ascomycota</taxon>
        <taxon>Pezizomycotina</taxon>
        <taxon>Eurotiomycetes</taxon>
        <taxon>Chaetothyriomycetidae</taxon>
        <taxon>Chaetothyriales</taxon>
        <taxon>Herpotrichiellaceae</taxon>
        <taxon>Cladophialophora</taxon>
    </lineage>
</organism>
<sequence>MLLKAVALCMVLLSSACGLSVPRQTKSINLDHPHGLARRNDTAAMTGELVLNVDPDLPQPTCGGIYDAQINVKQAPDPFYLSAACANILSYIGGNKGKKDVNVLFECPGGSPTGSGDRAIRFIIDLLSPAGIDGLNPGTQLVPCTLQVVNPNDNTFISAAVNLGVKMSGMNATLQFIYC</sequence>
<feature type="chain" id="PRO_5041230207" evidence="1">
    <location>
        <begin position="19"/>
        <end position="179"/>
    </location>
</feature>
<evidence type="ECO:0000313" key="3">
    <source>
        <dbReference type="Proteomes" id="UP001172673"/>
    </source>
</evidence>
<dbReference type="Proteomes" id="UP001172673">
    <property type="component" value="Unassembled WGS sequence"/>
</dbReference>
<proteinExistence type="predicted"/>
<evidence type="ECO:0000256" key="1">
    <source>
        <dbReference type="SAM" id="SignalP"/>
    </source>
</evidence>
<reference evidence="2" key="1">
    <citation type="submission" date="2022-10" db="EMBL/GenBank/DDBJ databases">
        <title>Culturing micro-colonial fungi from biological soil crusts in the Mojave desert and describing Neophaeococcomyces mojavensis, and introducing the new genera and species Taxawa tesnikishii.</title>
        <authorList>
            <person name="Kurbessoian T."/>
            <person name="Stajich J.E."/>
        </authorList>
    </citation>
    <scope>NUCLEOTIDE SEQUENCE</scope>
    <source>
        <strain evidence="2">TK_41</strain>
    </source>
</reference>
<comment type="caution">
    <text evidence="2">The sequence shown here is derived from an EMBL/GenBank/DDBJ whole genome shotgun (WGS) entry which is preliminary data.</text>
</comment>
<evidence type="ECO:0000313" key="2">
    <source>
        <dbReference type="EMBL" id="KAJ9602662.1"/>
    </source>
</evidence>